<keyword evidence="4 5" id="KW-0472">Membrane</keyword>
<evidence type="ECO:0000313" key="8">
    <source>
        <dbReference type="Proteomes" id="UP000030856"/>
    </source>
</evidence>
<evidence type="ECO:0000256" key="4">
    <source>
        <dbReference type="ARBA" id="ARBA00023136"/>
    </source>
</evidence>
<comment type="subcellular location">
    <subcellularLocation>
        <location evidence="1">Membrane</location>
        <topology evidence="1">Multi-pass membrane protein</topology>
    </subcellularLocation>
</comment>
<feature type="transmembrane region" description="Helical" evidence="5">
    <location>
        <begin position="20"/>
        <end position="36"/>
    </location>
</feature>
<sequence>MKQHKKHSDRLRRDAPRPLFILYLFLIAWLPIPLGSNRVWAWSLFEVAICLLAGVWLVYILTRKLSLPEALIRLKIPLLLLGAWILYQWLQLVPLPLAMLEFFSPSTAALIASAEPVIGTGWHPISMDPGSSLAGILKNTAYLLMLVMTLILVDSRKRLRTLMILLLCVGLGEALLGIAGYYGNGLTLLWVETGGTSRAHGTYPNPNHFGALLSISISVTLGLLLTSMNLLREGKGMRGILIRWLSVVLSPRAVLIVALVTMFGALYLSNSRGASLSLFFSLLLVIAFGIYRHGWQSREAAMLPVALLLSLGAALFMGAGRLMERFLLFQAESEERLIIWQTTLEMVSDYPVFGIGEGGFQWLFPVYETVESSSAWYKYAHNDYLELLVNQGIVGALLLGGAMMLLLRHLFSSFTARRDPLVRGVLFAALSAIFSFLVHALFDFNFHIPANAAWFHVMLGAGLVACYLPSRHSHSHVASV</sequence>
<dbReference type="GO" id="GO:0016874">
    <property type="term" value="F:ligase activity"/>
    <property type="evidence" value="ECO:0007669"/>
    <property type="project" value="UniProtKB-KW"/>
</dbReference>
<protein>
    <submittedName>
        <fullName evidence="7">Lipid A core-O-antigen ligase-like protein</fullName>
    </submittedName>
</protein>
<feature type="transmembrane region" description="Helical" evidence="5">
    <location>
        <begin position="388"/>
        <end position="408"/>
    </location>
</feature>
<evidence type="ECO:0000256" key="1">
    <source>
        <dbReference type="ARBA" id="ARBA00004141"/>
    </source>
</evidence>
<feature type="transmembrane region" description="Helical" evidence="5">
    <location>
        <begin position="132"/>
        <end position="153"/>
    </location>
</feature>
<feature type="domain" description="O-antigen ligase-related" evidence="6">
    <location>
        <begin position="258"/>
        <end position="399"/>
    </location>
</feature>
<feature type="transmembrane region" description="Helical" evidence="5">
    <location>
        <begin position="243"/>
        <end position="268"/>
    </location>
</feature>
<feature type="transmembrane region" description="Helical" evidence="5">
    <location>
        <begin position="74"/>
        <end position="90"/>
    </location>
</feature>
<feature type="transmembrane region" description="Helical" evidence="5">
    <location>
        <begin position="448"/>
        <end position="468"/>
    </location>
</feature>
<dbReference type="eggNOG" id="COG3307">
    <property type="taxonomic scope" value="Bacteria"/>
</dbReference>
<evidence type="ECO:0000256" key="5">
    <source>
        <dbReference type="SAM" id="Phobius"/>
    </source>
</evidence>
<keyword evidence="8" id="KW-1185">Reference proteome</keyword>
<feature type="transmembrane region" description="Helical" evidence="5">
    <location>
        <begin position="162"/>
        <end position="182"/>
    </location>
</feature>
<feature type="transmembrane region" description="Helical" evidence="5">
    <location>
        <begin position="303"/>
        <end position="323"/>
    </location>
</feature>
<feature type="transmembrane region" description="Helical" evidence="5">
    <location>
        <begin position="42"/>
        <end position="62"/>
    </location>
</feature>
<keyword evidence="2 5" id="KW-0812">Transmembrane</keyword>
<keyword evidence="3 5" id="KW-1133">Transmembrane helix</keyword>
<dbReference type="STRING" id="2340.JV46_20030"/>
<feature type="transmembrane region" description="Helical" evidence="5">
    <location>
        <begin position="420"/>
        <end position="442"/>
    </location>
</feature>
<accession>A0A0B0H6U1</accession>
<dbReference type="PANTHER" id="PTHR37422">
    <property type="entry name" value="TEICHURONIC ACID BIOSYNTHESIS PROTEIN TUAE"/>
    <property type="match status" value="1"/>
</dbReference>
<evidence type="ECO:0000313" key="7">
    <source>
        <dbReference type="EMBL" id="KHF25883.1"/>
    </source>
</evidence>
<comment type="caution">
    <text evidence="7">The sequence shown here is derived from an EMBL/GenBank/DDBJ whole genome shotgun (WGS) entry which is preliminary data.</text>
</comment>
<dbReference type="GO" id="GO:0016020">
    <property type="term" value="C:membrane"/>
    <property type="evidence" value="ECO:0007669"/>
    <property type="project" value="UniProtKB-SubCell"/>
</dbReference>
<dbReference type="PANTHER" id="PTHR37422:SF13">
    <property type="entry name" value="LIPOPOLYSACCHARIDE BIOSYNTHESIS PROTEIN PA4999-RELATED"/>
    <property type="match status" value="1"/>
</dbReference>
<evidence type="ECO:0000259" key="6">
    <source>
        <dbReference type="Pfam" id="PF04932"/>
    </source>
</evidence>
<dbReference type="EMBL" id="JRAA01000001">
    <property type="protein sequence ID" value="KHF25883.1"/>
    <property type="molecule type" value="Genomic_DNA"/>
</dbReference>
<organism evidence="7 8">
    <name type="scientific">Solemya velum gill symbiont</name>
    <dbReference type="NCBI Taxonomy" id="2340"/>
    <lineage>
        <taxon>Bacteria</taxon>
        <taxon>Pseudomonadati</taxon>
        <taxon>Pseudomonadota</taxon>
        <taxon>Gammaproteobacteria</taxon>
        <taxon>sulfur-oxidizing symbionts</taxon>
    </lineage>
</organism>
<dbReference type="InterPro" id="IPR051533">
    <property type="entry name" value="WaaL-like"/>
</dbReference>
<feature type="transmembrane region" description="Helical" evidence="5">
    <location>
        <begin position="274"/>
        <end position="291"/>
    </location>
</feature>
<feature type="transmembrane region" description="Helical" evidence="5">
    <location>
        <begin position="209"/>
        <end position="231"/>
    </location>
</feature>
<reference evidence="7 8" key="1">
    <citation type="journal article" date="2014" name="BMC Genomics">
        <title>The genome of the intracellular bacterium of the coastal bivalve, Solemya velum: a blueprint for thriving in and out of symbiosis.</title>
        <authorList>
            <person name="Dmytrenko O."/>
            <person name="Russell S.L."/>
            <person name="Loo W.T."/>
            <person name="Fontanez K.M."/>
            <person name="Liao L."/>
            <person name="Roeselers G."/>
            <person name="Sharma R."/>
            <person name="Stewart F.J."/>
            <person name="Newton I.L."/>
            <person name="Woyke T."/>
            <person name="Wu D."/>
            <person name="Lang J.M."/>
            <person name="Eisen J.A."/>
            <person name="Cavanaugh C.M."/>
        </authorList>
    </citation>
    <scope>NUCLEOTIDE SEQUENCE [LARGE SCALE GENOMIC DNA]</scope>
    <source>
        <strain evidence="7 8">WH</strain>
    </source>
</reference>
<evidence type="ECO:0000256" key="2">
    <source>
        <dbReference type="ARBA" id="ARBA00022692"/>
    </source>
</evidence>
<dbReference type="Pfam" id="PF04932">
    <property type="entry name" value="Wzy_C"/>
    <property type="match status" value="1"/>
</dbReference>
<dbReference type="PATRIC" id="fig|2340.3.peg.396"/>
<keyword evidence="7" id="KW-0436">Ligase</keyword>
<evidence type="ECO:0000256" key="3">
    <source>
        <dbReference type="ARBA" id="ARBA00022989"/>
    </source>
</evidence>
<dbReference type="Proteomes" id="UP000030856">
    <property type="component" value="Unassembled WGS sequence"/>
</dbReference>
<dbReference type="AlphaFoldDB" id="A0A0B0H6U1"/>
<proteinExistence type="predicted"/>
<dbReference type="OrthoDB" id="9783389at2"/>
<name>A0A0B0H6U1_SOVGS</name>
<gene>
    <name evidence="7" type="ORF">JV46_20030</name>
</gene>
<dbReference type="RefSeq" id="WP_043115572.1">
    <property type="nucleotide sequence ID" value="NZ_JRAA01000001.1"/>
</dbReference>
<dbReference type="InterPro" id="IPR007016">
    <property type="entry name" value="O-antigen_ligase-rel_domated"/>
</dbReference>